<name>A0A0M4E384_DROBS</name>
<evidence type="ECO:0000256" key="1">
    <source>
        <dbReference type="SAM" id="MobiDB-lite"/>
    </source>
</evidence>
<dbReference type="Proteomes" id="UP000494163">
    <property type="component" value="Chromosome 2L"/>
</dbReference>
<gene>
    <name evidence="3" type="ORF">Dbus_chr2Lg2313</name>
</gene>
<keyword evidence="2" id="KW-0472">Membrane</keyword>
<keyword evidence="2" id="KW-1133">Transmembrane helix</keyword>
<accession>A0A0M4E384</accession>
<evidence type="ECO:0000256" key="2">
    <source>
        <dbReference type="SAM" id="Phobius"/>
    </source>
</evidence>
<sequence length="192" mass="21219">MDTVPLGAARIAINYLAVGCAIFILLICLLIVLLLLKLRKMRKRKADISKDQPPALPCPPDLTSVSPQHHHHHHHHHYASSEADSVPVTGNSTPLPGFSNIPHCKIIPVESYKHEFPDYDPDEDETDDQCDPQQMMLPARYNPYHVEHDAWSSSCDMANNFAGYASVPQSISISDKSLAAPKSVLGLKLQLA</sequence>
<keyword evidence="2" id="KW-0812">Transmembrane</keyword>
<keyword evidence="4" id="KW-1185">Reference proteome</keyword>
<evidence type="ECO:0000313" key="3">
    <source>
        <dbReference type="EMBL" id="ALC40228.1"/>
    </source>
</evidence>
<feature type="compositionally biased region" description="Basic residues" evidence="1">
    <location>
        <begin position="68"/>
        <end position="78"/>
    </location>
</feature>
<evidence type="ECO:0000313" key="4">
    <source>
        <dbReference type="Proteomes" id="UP000494163"/>
    </source>
</evidence>
<dbReference type="AlphaFoldDB" id="A0A0M4E384"/>
<feature type="transmembrane region" description="Helical" evidence="2">
    <location>
        <begin position="12"/>
        <end position="36"/>
    </location>
</feature>
<proteinExistence type="predicted"/>
<organism evidence="3 4">
    <name type="scientific">Drosophila busckii</name>
    <name type="common">Fruit fly</name>
    <dbReference type="NCBI Taxonomy" id="30019"/>
    <lineage>
        <taxon>Eukaryota</taxon>
        <taxon>Metazoa</taxon>
        <taxon>Ecdysozoa</taxon>
        <taxon>Arthropoda</taxon>
        <taxon>Hexapoda</taxon>
        <taxon>Insecta</taxon>
        <taxon>Pterygota</taxon>
        <taxon>Neoptera</taxon>
        <taxon>Endopterygota</taxon>
        <taxon>Diptera</taxon>
        <taxon>Brachycera</taxon>
        <taxon>Muscomorpha</taxon>
        <taxon>Ephydroidea</taxon>
        <taxon>Drosophilidae</taxon>
        <taxon>Drosophila</taxon>
    </lineage>
</organism>
<dbReference type="EMBL" id="CP012523">
    <property type="protein sequence ID" value="ALC40228.1"/>
    <property type="molecule type" value="Genomic_DNA"/>
</dbReference>
<dbReference type="STRING" id="30019.A0A0M4E384"/>
<feature type="region of interest" description="Disordered" evidence="1">
    <location>
        <begin position="46"/>
        <end position="94"/>
    </location>
</feature>
<reference evidence="3 4" key="1">
    <citation type="submission" date="2015-08" db="EMBL/GenBank/DDBJ databases">
        <title>Ancestral chromatin configuration constrains chromatin evolution on differentiating sex chromosomes in Drosophila.</title>
        <authorList>
            <person name="Zhou Q."/>
            <person name="Bachtrog D."/>
        </authorList>
    </citation>
    <scope>NUCLEOTIDE SEQUENCE [LARGE SCALE GENOMIC DNA]</scope>
    <source>
        <tissue evidence="3">Whole larvae</tissue>
    </source>
</reference>
<protein>
    <submittedName>
        <fullName evidence="3">Maker598</fullName>
    </submittedName>
</protein>